<accession>A0A5E4QIY0</accession>
<dbReference type="Gene3D" id="1.10.555.10">
    <property type="entry name" value="Rho GTPase activation protein"/>
    <property type="match status" value="1"/>
</dbReference>
<protein>
    <recommendedName>
        <fullName evidence="3">Rho-GAP domain-containing protein</fullName>
    </recommendedName>
</protein>
<dbReference type="InterPro" id="IPR008936">
    <property type="entry name" value="Rho_GTPase_activation_prot"/>
</dbReference>
<dbReference type="InterPro" id="IPR000198">
    <property type="entry name" value="RhoGAP_dom"/>
</dbReference>
<feature type="region of interest" description="Disordered" evidence="2">
    <location>
        <begin position="60"/>
        <end position="92"/>
    </location>
</feature>
<evidence type="ECO:0000256" key="2">
    <source>
        <dbReference type="SAM" id="MobiDB-lite"/>
    </source>
</evidence>
<dbReference type="AlphaFoldDB" id="A0A5E4QIY0"/>
<evidence type="ECO:0000313" key="5">
    <source>
        <dbReference type="Proteomes" id="UP000324832"/>
    </source>
</evidence>
<dbReference type="SUPFAM" id="SSF48350">
    <property type="entry name" value="GTPase activation domain, GAP"/>
    <property type="match status" value="1"/>
</dbReference>
<dbReference type="EMBL" id="FZQP02003445">
    <property type="protein sequence ID" value="VVC98241.1"/>
    <property type="molecule type" value="Genomic_DNA"/>
</dbReference>
<proteinExistence type="predicted"/>
<feature type="domain" description="Rho-GAP" evidence="3">
    <location>
        <begin position="1"/>
        <end position="47"/>
    </location>
</feature>
<keyword evidence="1" id="KW-0175">Coiled coil</keyword>
<reference evidence="4 5" key="1">
    <citation type="submission" date="2017-07" db="EMBL/GenBank/DDBJ databases">
        <authorList>
            <person name="Talla V."/>
            <person name="Backstrom N."/>
        </authorList>
    </citation>
    <scope>NUCLEOTIDE SEQUENCE [LARGE SCALE GENOMIC DNA]</scope>
</reference>
<evidence type="ECO:0000259" key="3">
    <source>
        <dbReference type="PROSITE" id="PS50238"/>
    </source>
</evidence>
<dbReference type="GO" id="GO:0007165">
    <property type="term" value="P:signal transduction"/>
    <property type="evidence" value="ECO:0007669"/>
    <property type="project" value="InterPro"/>
</dbReference>
<gene>
    <name evidence="4" type="ORF">LSINAPIS_LOCUS9352</name>
</gene>
<name>A0A5E4QIY0_9NEOP</name>
<organism evidence="4 5">
    <name type="scientific">Leptidea sinapis</name>
    <dbReference type="NCBI Taxonomy" id="189913"/>
    <lineage>
        <taxon>Eukaryota</taxon>
        <taxon>Metazoa</taxon>
        <taxon>Ecdysozoa</taxon>
        <taxon>Arthropoda</taxon>
        <taxon>Hexapoda</taxon>
        <taxon>Insecta</taxon>
        <taxon>Pterygota</taxon>
        <taxon>Neoptera</taxon>
        <taxon>Endopterygota</taxon>
        <taxon>Lepidoptera</taxon>
        <taxon>Glossata</taxon>
        <taxon>Ditrysia</taxon>
        <taxon>Papilionoidea</taxon>
        <taxon>Pieridae</taxon>
        <taxon>Dismorphiinae</taxon>
        <taxon>Leptidea</taxon>
    </lineage>
</organism>
<dbReference type="Proteomes" id="UP000324832">
    <property type="component" value="Unassembled WGS sequence"/>
</dbReference>
<sequence>MMDAWNLAICLGPTLLPAGGHGGAQVTAQNLVNELLKRLIVHHHAVFPQDVAPHTLFVPPATEDSEVDGGAETVDGGEGRGYAQLSDDENSETDVPLLSRAHRWRLSAHIHTHTDAHLCLNSTHKHIMETDTRTRIV</sequence>
<evidence type="ECO:0000313" key="4">
    <source>
        <dbReference type="EMBL" id="VVC98241.1"/>
    </source>
</evidence>
<dbReference type="InterPro" id="IPR051627">
    <property type="entry name" value="SLIT-ROBO_RhoGAP"/>
</dbReference>
<keyword evidence="5" id="KW-1185">Reference proteome</keyword>
<dbReference type="PANTHER" id="PTHR14166">
    <property type="entry name" value="SLIT-ROBO RHO GTPASE ACTIVATING PROTEIN"/>
    <property type="match status" value="1"/>
</dbReference>
<dbReference type="PROSITE" id="PS50238">
    <property type="entry name" value="RHOGAP"/>
    <property type="match status" value="1"/>
</dbReference>
<evidence type="ECO:0000256" key="1">
    <source>
        <dbReference type="ARBA" id="ARBA00023054"/>
    </source>
</evidence>